<evidence type="ECO:0000256" key="11">
    <source>
        <dbReference type="ARBA" id="ARBA00022741"/>
    </source>
</evidence>
<dbReference type="PROSITE" id="PS00110">
    <property type="entry name" value="PYRUVATE_KINASE"/>
    <property type="match status" value="1"/>
</dbReference>
<keyword evidence="7" id="KW-0150">Chloroplast</keyword>
<sequence length="669" mass="73939">MAQVVATRAIQSSILCPSSGSVHERFEKLKPSGFAAKVLAREERRSRRVAWRGGPIAAAKRSVGAETEVVPVTPEDAKVCDGIKRKDGKESDFEGGALFFGMVFKLRNCEEVEDKKWKCDFEAEGLCTYLTGFLLLYADQGEEQYHRLWGIQQLGETSVGMWSKPTVRRKTKIVCTIGPSTNTREMIWKLAEAGMNVARLNMSHGDHASHQKVIDLVKEYNAQSKDNVIAIMLDTKASFLVVLCPTYILCCCIHGSLLTCQLSCLLPFLCYQGPEVRSGDLPQPIMLKSGQEFTFTIQRGVGTADCVSVNYDDFVNDVEMGDMLLVDGGMMSLMVKSKTGDSVKCEVVDGGELKSRRHLNVRGKSATLPSITEKDWDDIKFGVDNKVDFYAVSFVKDAKVVHELKNYLKSCNADIHVIVKIESADSIPNLHSIITASDGAMVARGDLGAELPIEEVPLLQEEIIRICRSMGKAVIVATNMLESMIVHPTPTRAEVSDIAIAVREGADAVMLSGETAHGKFPLKAVKVMHTVSLRTEATLVGSQCHQILNHMSEMFAFHATMMSNTLGTSIVVFTRTGFMAILLSHYRPSGTIFAFTNEERVQQRLAVYQGVCPIYMQFSDDAEETFANALSLLQKQGMVKEGEEVALVQSGRQPIWRFQSTHNIQVRKV</sequence>
<evidence type="ECO:0000256" key="17">
    <source>
        <dbReference type="ARBA" id="ARBA00023152"/>
    </source>
</evidence>
<dbReference type="FunFam" id="3.40.1380.20:FF:000008">
    <property type="entry name" value="Pyruvate kinase"/>
    <property type="match status" value="1"/>
</dbReference>
<dbReference type="NCBIfam" id="TIGR01064">
    <property type="entry name" value="pyruv_kin"/>
    <property type="match status" value="1"/>
</dbReference>
<keyword evidence="9 20" id="KW-0808">Transferase</keyword>
<evidence type="ECO:0000259" key="21">
    <source>
        <dbReference type="Pfam" id="PF00224"/>
    </source>
</evidence>
<dbReference type="SUPFAM" id="SSF50800">
    <property type="entry name" value="PK beta-barrel domain-like"/>
    <property type="match status" value="1"/>
</dbReference>
<evidence type="ECO:0000256" key="20">
    <source>
        <dbReference type="RuleBase" id="RU000504"/>
    </source>
</evidence>
<dbReference type="GO" id="GO:0030955">
    <property type="term" value="F:potassium ion binding"/>
    <property type="evidence" value="ECO:0007669"/>
    <property type="project" value="InterPro"/>
</dbReference>
<dbReference type="InterPro" id="IPR036918">
    <property type="entry name" value="Pyrv_Knase_C_sf"/>
</dbReference>
<dbReference type="FunFam" id="3.20.20.60:FF:000025">
    <property type="entry name" value="Pyruvate kinase"/>
    <property type="match status" value="1"/>
</dbReference>
<dbReference type="InterPro" id="IPR015793">
    <property type="entry name" value="Pyrv_Knase_brl"/>
</dbReference>
<evidence type="ECO:0000256" key="6">
    <source>
        <dbReference type="ARBA" id="ARBA00012142"/>
    </source>
</evidence>
<dbReference type="Pfam" id="PF00224">
    <property type="entry name" value="PK"/>
    <property type="match status" value="2"/>
</dbReference>
<feature type="domain" description="Pyruvate kinase barrel" evidence="21">
    <location>
        <begin position="271"/>
        <end position="525"/>
    </location>
</feature>
<evidence type="ECO:0000256" key="1">
    <source>
        <dbReference type="ARBA" id="ARBA00001946"/>
    </source>
</evidence>
<dbReference type="InterPro" id="IPR015813">
    <property type="entry name" value="Pyrv/PenolPyrv_kinase-like_dom"/>
</dbReference>
<dbReference type="GO" id="GO:0016301">
    <property type="term" value="F:kinase activity"/>
    <property type="evidence" value="ECO:0007669"/>
    <property type="project" value="UniProtKB-KW"/>
</dbReference>
<feature type="domain" description="Pyruvate kinase C-terminal" evidence="22">
    <location>
        <begin position="561"/>
        <end position="649"/>
    </location>
</feature>
<comment type="caution">
    <text evidence="23">The sequence shown here is derived from an EMBL/GenBank/DDBJ whole genome shotgun (WGS) entry which is preliminary data.</text>
</comment>
<dbReference type="InterPro" id="IPR018209">
    <property type="entry name" value="Pyrv_Knase_AS"/>
</dbReference>
<evidence type="ECO:0000256" key="16">
    <source>
        <dbReference type="ARBA" id="ARBA00022958"/>
    </source>
</evidence>
<dbReference type="EC" id="2.7.1.40" evidence="6 20"/>
<organism evidence="23 24">
    <name type="scientific">Vitis vinifera</name>
    <name type="common">Grape</name>
    <dbReference type="NCBI Taxonomy" id="29760"/>
    <lineage>
        <taxon>Eukaryota</taxon>
        <taxon>Viridiplantae</taxon>
        <taxon>Streptophyta</taxon>
        <taxon>Embryophyta</taxon>
        <taxon>Tracheophyta</taxon>
        <taxon>Spermatophyta</taxon>
        <taxon>Magnoliopsida</taxon>
        <taxon>eudicotyledons</taxon>
        <taxon>Gunneridae</taxon>
        <taxon>Pentapetalae</taxon>
        <taxon>rosids</taxon>
        <taxon>Vitales</taxon>
        <taxon>Vitaceae</taxon>
        <taxon>Viteae</taxon>
        <taxon>Vitis</taxon>
    </lineage>
</organism>
<keyword evidence="15" id="KW-0809">Transit peptide</keyword>
<comment type="subcellular location">
    <subcellularLocation>
        <location evidence="3">Plastid</location>
        <location evidence="3">Chloroplast</location>
    </subcellularLocation>
</comment>
<keyword evidence="14 20" id="KW-0460">Magnesium</keyword>
<dbReference type="FunFam" id="2.40.33.10:FF:000003">
    <property type="entry name" value="Pyruvate kinase"/>
    <property type="match status" value="1"/>
</dbReference>
<comment type="cofactor">
    <cofactor evidence="1">
        <name>Mg(2+)</name>
        <dbReference type="ChEBI" id="CHEBI:18420"/>
    </cofactor>
</comment>
<dbReference type="Gene3D" id="2.40.33.10">
    <property type="entry name" value="PK beta-barrel domain-like"/>
    <property type="match status" value="1"/>
</dbReference>
<protein>
    <recommendedName>
        <fullName evidence="6 20">Pyruvate kinase</fullName>
        <ecNumber evidence="6 20">2.7.1.40</ecNumber>
    </recommendedName>
</protein>
<reference evidence="23 24" key="1">
    <citation type="journal article" date="2018" name="PLoS Genet.">
        <title>Population sequencing reveals clonal diversity and ancestral inbreeding in the grapevine cultivar Chardonnay.</title>
        <authorList>
            <person name="Roach M.J."/>
            <person name="Johnson D.L."/>
            <person name="Bohlmann J."/>
            <person name="van Vuuren H.J."/>
            <person name="Jones S.J."/>
            <person name="Pretorius I.S."/>
            <person name="Schmidt S.A."/>
            <person name="Borneman A.R."/>
        </authorList>
    </citation>
    <scope>NUCLEOTIDE SEQUENCE [LARGE SCALE GENOMIC DNA]</scope>
    <source>
        <strain evidence="24">cv. Chardonnay</strain>
        <tissue evidence="23">Leaf</tissue>
    </source>
</reference>
<gene>
    <name evidence="23" type="primary">PKP2_1</name>
    <name evidence="23" type="ORF">CK203_088333</name>
</gene>
<dbReference type="InterPro" id="IPR011037">
    <property type="entry name" value="Pyrv_Knase-like_insert_dom_sf"/>
</dbReference>
<dbReference type="UniPathway" id="UPA00109">
    <property type="reaction ID" value="UER00188"/>
</dbReference>
<evidence type="ECO:0000313" key="24">
    <source>
        <dbReference type="Proteomes" id="UP000288805"/>
    </source>
</evidence>
<keyword evidence="18 23" id="KW-0670">Pyruvate</keyword>
<dbReference type="InterPro" id="IPR001697">
    <property type="entry name" value="Pyr_Knase"/>
</dbReference>
<dbReference type="Proteomes" id="UP000288805">
    <property type="component" value="Unassembled WGS sequence"/>
</dbReference>
<comment type="cofactor">
    <cofactor evidence="2">
        <name>K(+)</name>
        <dbReference type="ChEBI" id="CHEBI:29103"/>
    </cofactor>
</comment>
<dbReference type="GO" id="GO:0004743">
    <property type="term" value="F:pyruvate kinase activity"/>
    <property type="evidence" value="ECO:0007669"/>
    <property type="project" value="UniProtKB-EC"/>
</dbReference>
<proteinExistence type="inferred from homology"/>
<dbReference type="GO" id="GO:0005524">
    <property type="term" value="F:ATP binding"/>
    <property type="evidence" value="ECO:0007669"/>
    <property type="project" value="UniProtKB-KW"/>
</dbReference>
<evidence type="ECO:0000256" key="8">
    <source>
        <dbReference type="ARBA" id="ARBA00022640"/>
    </source>
</evidence>
<dbReference type="GO" id="GO:0000287">
    <property type="term" value="F:magnesium ion binding"/>
    <property type="evidence" value="ECO:0007669"/>
    <property type="project" value="InterPro"/>
</dbReference>
<keyword evidence="12 20" id="KW-0418">Kinase</keyword>
<comment type="catalytic activity">
    <reaction evidence="19 20">
        <text>pyruvate + ATP = phosphoenolpyruvate + ADP + H(+)</text>
        <dbReference type="Rhea" id="RHEA:18157"/>
        <dbReference type="ChEBI" id="CHEBI:15361"/>
        <dbReference type="ChEBI" id="CHEBI:15378"/>
        <dbReference type="ChEBI" id="CHEBI:30616"/>
        <dbReference type="ChEBI" id="CHEBI:58702"/>
        <dbReference type="ChEBI" id="CHEBI:456216"/>
        <dbReference type="EC" id="2.7.1.40"/>
    </reaction>
</comment>
<evidence type="ECO:0000256" key="12">
    <source>
        <dbReference type="ARBA" id="ARBA00022777"/>
    </source>
</evidence>
<evidence type="ECO:0000256" key="7">
    <source>
        <dbReference type="ARBA" id="ARBA00022528"/>
    </source>
</evidence>
<comment type="pathway">
    <text evidence="4 20">Carbohydrate degradation; glycolysis; pyruvate from D-glyceraldehyde 3-phosphate: step 5/5.</text>
</comment>
<evidence type="ECO:0000256" key="2">
    <source>
        <dbReference type="ARBA" id="ARBA00001958"/>
    </source>
</evidence>
<evidence type="ECO:0000256" key="13">
    <source>
        <dbReference type="ARBA" id="ARBA00022840"/>
    </source>
</evidence>
<name>A0A438DP13_VITVI</name>
<keyword evidence="17 20" id="KW-0324">Glycolysis</keyword>
<evidence type="ECO:0000256" key="10">
    <source>
        <dbReference type="ARBA" id="ARBA00022723"/>
    </source>
</evidence>
<comment type="similarity">
    <text evidence="5 20">Belongs to the pyruvate kinase family.</text>
</comment>
<evidence type="ECO:0000256" key="15">
    <source>
        <dbReference type="ARBA" id="ARBA00022946"/>
    </source>
</evidence>
<evidence type="ECO:0000259" key="22">
    <source>
        <dbReference type="Pfam" id="PF02887"/>
    </source>
</evidence>
<dbReference type="InterPro" id="IPR015795">
    <property type="entry name" value="Pyrv_Knase_C"/>
</dbReference>
<evidence type="ECO:0000256" key="9">
    <source>
        <dbReference type="ARBA" id="ARBA00022679"/>
    </source>
</evidence>
<dbReference type="PANTHER" id="PTHR11817">
    <property type="entry name" value="PYRUVATE KINASE"/>
    <property type="match status" value="1"/>
</dbReference>
<accession>A0A438DP13</accession>
<keyword evidence="10" id="KW-0479">Metal-binding</keyword>
<evidence type="ECO:0000256" key="3">
    <source>
        <dbReference type="ARBA" id="ARBA00004229"/>
    </source>
</evidence>
<evidence type="ECO:0000256" key="14">
    <source>
        <dbReference type="ARBA" id="ARBA00022842"/>
    </source>
</evidence>
<dbReference type="Pfam" id="PF02887">
    <property type="entry name" value="PK_C"/>
    <property type="match status" value="1"/>
</dbReference>
<dbReference type="EMBL" id="QGNW01001544">
    <property type="protein sequence ID" value="RVW37199.1"/>
    <property type="molecule type" value="Genomic_DNA"/>
</dbReference>
<dbReference type="Gene3D" id="3.40.1380.20">
    <property type="entry name" value="Pyruvate kinase, C-terminal domain"/>
    <property type="match status" value="1"/>
</dbReference>
<evidence type="ECO:0000256" key="4">
    <source>
        <dbReference type="ARBA" id="ARBA00004997"/>
    </source>
</evidence>
<keyword evidence="13" id="KW-0067">ATP-binding</keyword>
<feature type="domain" description="Pyruvate kinase barrel" evidence="21">
    <location>
        <begin position="169"/>
        <end position="237"/>
    </location>
</feature>
<dbReference type="SUPFAM" id="SSF52935">
    <property type="entry name" value="PK C-terminal domain-like"/>
    <property type="match status" value="1"/>
</dbReference>
<dbReference type="InterPro" id="IPR040442">
    <property type="entry name" value="Pyrv_kinase-like_dom_sf"/>
</dbReference>
<evidence type="ECO:0000256" key="5">
    <source>
        <dbReference type="ARBA" id="ARBA00008663"/>
    </source>
</evidence>
<keyword evidence="11" id="KW-0547">Nucleotide-binding</keyword>
<evidence type="ECO:0000256" key="19">
    <source>
        <dbReference type="ARBA" id="ARBA00048152"/>
    </source>
</evidence>
<dbReference type="PRINTS" id="PR01050">
    <property type="entry name" value="PYRUVTKNASE"/>
</dbReference>
<keyword evidence="16" id="KW-0630">Potassium</keyword>
<dbReference type="AlphaFoldDB" id="A0A438DP13"/>
<dbReference type="SUPFAM" id="SSF51621">
    <property type="entry name" value="Phosphoenolpyruvate/pyruvate domain"/>
    <property type="match status" value="1"/>
</dbReference>
<evidence type="ECO:0000313" key="23">
    <source>
        <dbReference type="EMBL" id="RVW37199.1"/>
    </source>
</evidence>
<dbReference type="Gene3D" id="3.20.20.60">
    <property type="entry name" value="Phosphoenolpyruvate-binding domains"/>
    <property type="match status" value="1"/>
</dbReference>
<dbReference type="InterPro" id="IPR015806">
    <property type="entry name" value="Pyrv_Knase_insert_dom_sf"/>
</dbReference>
<keyword evidence="8" id="KW-0934">Plastid</keyword>
<evidence type="ECO:0000256" key="18">
    <source>
        <dbReference type="ARBA" id="ARBA00023317"/>
    </source>
</evidence>
<dbReference type="GO" id="GO:0009570">
    <property type="term" value="C:chloroplast stroma"/>
    <property type="evidence" value="ECO:0007669"/>
    <property type="project" value="UniProtKB-ARBA"/>
</dbReference>